<organism evidence="2 3">
    <name type="scientific">Marinobacter albus</name>
    <dbReference type="NCBI Taxonomy" id="3030833"/>
    <lineage>
        <taxon>Bacteria</taxon>
        <taxon>Pseudomonadati</taxon>
        <taxon>Pseudomonadota</taxon>
        <taxon>Gammaproteobacteria</taxon>
        <taxon>Pseudomonadales</taxon>
        <taxon>Marinobacteraceae</taxon>
        <taxon>Marinobacter</taxon>
    </lineage>
</organism>
<evidence type="ECO:0000313" key="3">
    <source>
        <dbReference type="Proteomes" id="UP001223547"/>
    </source>
</evidence>
<evidence type="ECO:0000313" key="2">
    <source>
        <dbReference type="EMBL" id="MDK9556728.1"/>
    </source>
</evidence>
<dbReference type="SUPFAM" id="SSF53850">
    <property type="entry name" value="Periplasmic binding protein-like II"/>
    <property type="match status" value="1"/>
</dbReference>
<keyword evidence="3" id="KW-1185">Reference proteome</keyword>
<feature type="chain" id="PRO_5046037355" evidence="1">
    <location>
        <begin position="22"/>
        <end position="235"/>
    </location>
</feature>
<dbReference type="Gene3D" id="3.40.190.10">
    <property type="entry name" value="Periplasmic binding protein-like II"/>
    <property type="match status" value="2"/>
</dbReference>
<dbReference type="RefSeq" id="WP_219866773.1">
    <property type="nucleotide sequence ID" value="NZ_JASSQD010000001.1"/>
</dbReference>
<proteinExistence type="predicted"/>
<sequence length="235" mass="26194">MNMRPFIAGLLGALLIPVCQAQTRELNLYTFEAPPYQVTDAISPDLRRQVAGETVETIACAAGQAGWSANIRVTPPKRAIHSLRRNRVDGYFAIDPSAKLDTTARRSAPVAMAKWYFFTVDPELDTRLARIGVVDGSSEESWLMANGYEIFLTVASPGQLLALLERNRIDAAVMDERVMAGLKTDNDGAREKLHKRFLRHAPLYLYLSNGFTRENPGFLSRFNRYLADCRGGQIS</sequence>
<evidence type="ECO:0000256" key="1">
    <source>
        <dbReference type="SAM" id="SignalP"/>
    </source>
</evidence>
<name>A0ABT7H8P4_9GAMM</name>
<feature type="signal peptide" evidence="1">
    <location>
        <begin position="1"/>
        <end position="21"/>
    </location>
</feature>
<dbReference type="EMBL" id="JASSQD010000001">
    <property type="protein sequence ID" value="MDK9556728.1"/>
    <property type="molecule type" value="Genomic_DNA"/>
</dbReference>
<gene>
    <name evidence="2" type="ORF">QQF73_03755</name>
</gene>
<accession>A0ABT7H8P4</accession>
<reference evidence="2 3" key="1">
    <citation type="submission" date="2023-05" db="EMBL/GenBank/DDBJ databases">
        <title>Marinobacter albus sp. nov., a marine bacterium isolated from sand in a coastal intertidal zone of huludao.</title>
        <authorList>
            <person name="Deng T."/>
        </authorList>
    </citation>
    <scope>NUCLEOTIDE SEQUENCE [LARGE SCALE GENOMIC DNA]</scope>
    <source>
        <strain evidence="2 3">M216</strain>
    </source>
</reference>
<dbReference type="Proteomes" id="UP001223547">
    <property type="component" value="Unassembled WGS sequence"/>
</dbReference>
<keyword evidence="1" id="KW-0732">Signal</keyword>
<protein>
    <submittedName>
        <fullName evidence="2">Transporter substrate-binding domain-containing protein</fullName>
    </submittedName>
</protein>
<comment type="caution">
    <text evidence="2">The sequence shown here is derived from an EMBL/GenBank/DDBJ whole genome shotgun (WGS) entry which is preliminary data.</text>
</comment>